<reference evidence="3" key="1">
    <citation type="submission" date="2017-02" db="UniProtKB">
        <authorList>
            <consortium name="WormBaseParasite"/>
        </authorList>
    </citation>
    <scope>IDENTIFICATION</scope>
</reference>
<keyword evidence="2" id="KW-1185">Reference proteome</keyword>
<evidence type="ECO:0000313" key="1">
    <source>
        <dbReference type="EMBL" id="VDO01059.1"/>
    </source>
</evidence>
<dbReference type="Proteomes" id="UP000278807">
    <property type="component" value="Unassembled WGS sequence"/>
</dbReference>
<organism evidence="3">
    <name type="scientific">Rodentolepis nana</name>
    <name type="common">Dwarf tapeworm</name>
    <name type="synonym">Hymenolepis nana</name>
    <dbReference type="NCBI Taxonomy" id="102285"/>
    <lineage>
        <taxon>Eukaryota</taxon>
        <taxon>Metazoa</taxon>
        <taxon>Spiralia</taxon>
        <taxon>Lophotrochozoa</taxon>
        <taxon>Platyhelminthes</taxon>
        <taxon>Cestoda</taxon>
        <taxon>Eucestoda</taxon>
        <taxon>Cyclophyllidea</taxon>
        <taxon>Hymenolepididae</taxon>
        <taxon>Rodentolepis</taxon>
    </lineage>
</organism>
<evidence type="ECO:0000313" key="2">
    <source>
        <dbReference type="Proteomes" id="UP000278807"/>
    </source>
</evidence>
<protein>
    <submittedName>
        <fullName evidence="3">Secreted protein</fullName>
    </submittedName>
</protein>
<proteinExistence type="predicted"/>
<evidence type="ECO:0000313" key="3">
    <source>
        <dbReference type="WBParaSite" id="HNAJ_0000520101-mRNA-1"/>
    </source>
</evidence>
<name>A0A0R3TDR2_RODNA</name>
<accession>A0A0R3TDR2</accession>
<dbReference type="EMBL" id="UZAE01004213">
    <property type="protein sequence ID" value="VDO01059.1"/>
    <property type="molecule type" value="Genomic_DNA"/>
</dbReference>
<dbReference type="WBParaSite" id="HNAJ_0000520101-mRNA-1">
    <property type="protein sequence ID" value="HNAJ_0000520101-mRNA-1"/>
    <property type="gene ID" value="HNAJ_0000520101"/>
</dbReference>
<reference evidence="1 2" key="2">
    <citation type="submission" date="2018-11" db="EMBL/GenBank/DDBJ databases">
        <authorList>
            <consortium name="Pathogen Informatics"/>
        </authorList>
    </citation>
    <scope>NUCLEOTIDE SEQUENCE [LARGE SCALE GENOMIC DNA]</scope>
</reference>
<gene>
    <name evidence="1" type="ORF">HNAJ_LOCUS5199</name>
</gene>
<sequence>MIITLRPLPFLTTSQILTSAQQRLNLSSATRLLFTSLSSSDVSLPRTISISTAPQLSPFTGYDSQERP</sequence>
<dbReference type="AlphaFoldDB" id="A0A0R3TDR2"/>